<dbReference type="EMBL" id="DS268120">
    <property type="protein sequence ID" value="KMU76464.1"/>
    <property type="molecule type" value="Genomic_DNA"/>
</dbReference>
<dbReference type="AlphaFoldDB" id="A0A0J8QU98"/>
<proteinExistence type="predicted"/>
<accession>A0A0J8QU98</accession>
<protein>
    <submittedName>
        <fullName evidence="1">Uncharacterized protein</fullName>
    </submittedName>
</protein>
<sequence>MPHHHMLLTLWVQETSNSRSMCSDGMLPTYQNSRNSRSPDIARTLRVFIKAQGHQRTFHKPANHPEPFPPKGNYSESYWLRPPSKLFQFNYFRAG</sequence>
<organism evidence="1 2">
    <name type="scientific">Coccidioides immitis RMSCC 3703</name>
    <dbReference type="NCBI Taxonomy" id="454286"/>
    <lineage>
        <taxon>Eukaryota</taxon>
        <taxon>Fungi</taxon>
        <taxon>Dikarya</taxon>
        <taxon>Ascomycota</taxon>
        <taxon>Pezizomycotina</taxon>
        <taxon>Eurotiomycetes</taxon>
        <taxon>Eurotiomycetidae</taxon>
        <taxon>Onygenales</taxon>
        <taxon>Onygenaceae</taxon>
        <taxon>Coccidioides</taxon>
    </lineage>
</organism>
<reference evidence="2" key="1">
    <citation type="journal article" date="2010" name="Genome Res.">
        <title>Population genomic sequencing of Coccidioides fungi reveals recent hybridization and transposon control.</title>
        <authorList>
            <person name="Neafsey D.E."/>
            <person name="Barker B.M."/>
            <person name="Sharpton T.J."/>
            <person name="Stajich J.E."/>
            <person name="Park D.J."/>
            <person name="Whiston E."/>
            <person name="Hung C.-Y."/>
            <person name="McMahan C."/>
            <person name="White J."/>
            <person name="Sykes S."/>
            <person name="Heiman D."/>
            <person name="Young S."/>
            <person name="Zeng Q."/>
            <person name="Abouelleil A."/>
            <person name="Aftuck L."/>
            <person name="Bessette D."/>
            <person name="Brown A."/>
            <person name="FitzGerald M."/>
            <person name="Lui A."/>
            <person name="Macdonald J.P."/>
            <person name="Priest M."/>
            <person name="Orbach M.J."/>
            <person name="Galgiani J.N."/>
            <person name="Kirkland T.N."/>
            <person name="Cole G.T."/>
            <person name="Birren B.W."/>
            <person name="Henn M.R."/>
            <person name="Taylor J.W."/>
            <person name="Rounsley S.D."/>
        </authorList>
    </citation>
    <scope>NUCLEOTIDE SEQUENCE [LARGE SCALE GENOMIC DNA]</scope>
    <source>
        <strain evidence="2">RMSCC 3703</strain>
    </source>
</reference>
<evidence type="ECO:0000313" key="1">
    <source>
        <dbReference type="EMBL" id="KMU76464.1"/>
    </source>
</evidence>
<dbReference type="Proteomes" id="UP000054559">
    <property type="component" value="Unassembled WGS sequence"/>
</dbReference>
<name>A0A0J8QU98_COCIT</name>
<gene>
    <name evidence="1" type="ORF">CISG_01197</name>
</gene>
<evidence type="ECO:0000313" key="2">
    <source>
        <dbReference type="Proteomes" id="UP000054559"/>
    </source>
</evidence>